<feature type="region of interest" description="Disordered" evidence="1">
    <location>
        <begin position="232"/>
        <end position="261"/>
    </location>
</feature>
<dbReference type="EMBL" id="GL883006">
    <property type="protein sequence ID" value="EGG25322.1"/>
    <property type="molecule type" value="Genomic_DNA"/>
</dbReference>
<dbReference type="Proteomes" id="UP000007797">
    <property type="component" value="Unassembled WGS sequence"/>
</dbReference>
<keyword evidence="2" id="KW-0812">Transmembrane</keyword>
<evidence type="ECO:0000256" key="1">
    <source>
        <dbReference type="SAM" id="MobiDB-lite"/>
    </source>
</evidence>
<name>F4PI39_CACFS</name>
<evidence type="ECO:0000256" key="3">
    <source>
        <dbReference type="SAM" id="SignalP"/>
    </source>
</evidence>
<keyword evidence="5" id="KW-1185">Reference proteome</keyword>
<accession>F4PI39</accession>
<keyword evidence="2" id="KW-0472">Membrane</keyword>
<feature type="signal peptide" evidence="3">
    <location>
        <begin position="1"/>
        <end position="20"/>
    </location>
</feature>
<gene>
    <name evidence="4" type="ORF">DFA_03571</name>
</gene>
<dbReference type="RefSeq" id="XP_004363173.1">
    <property type="nucleotide sequence ID" value="XM_004363116.1"/>
</dbReference>
<dbReference type="GeneID" id="14877281"/>
<protein>
    <submittedName>
        <fullName evidence="4">Uncharacterized protein</fullName>
    </submittedName>
</protein>
<keyword evidence="3" id="KW-0732">Signal</keyword>
<organism evidence="4 5">
    <name type="scientific">Cavenderia fasciculata</name>
    <name type="common">Slime mold</name>
    <name type="synonym">Dictyostelium fasciculatum</name>
    <dbReference type="NCBI Taxonomy" id="261658"/>
    <lineage>
        <taxon>Eukaryota</taxon>
        <taxon>Amoebozoa</taxon>
        <taxon>Evosea</taxon>
        <taxon>Eumycetozoa</taxon>
        <taxon>Dictyostelia</taxon>
        <taxon>Acytosteliales</taxon>
        <taxon>Cavenderiaceae</taxon>
        <taxon>Cavenderia</taxon>
    </lineage>
</organism>
<proteinExistence type="predicted"/>
<evidence type="ECO:0000313" key="5">
    <source>
        <dbReference type="Proteomes" id="UP000007797"/>
    </source>
</evidence>
<keyword evidence="2" id="KW-1133">Transmembrane helix</keyword>
<feature type="transmembrane region" description="Helical" evidence="2">
    <location>
        <begin position="276"/>
        <end position="295"/>
    </location>
</feature>
<dbReference type="KEGG" id="dfa:DFA_03571"/>
<evidence type="ECO:0000313" key="4">
    <source>
        <dbReference type="EMBL" id="EGG25322.1"/>
    </source>
</evidence>
<sequence length="297" mass="33465">MYRFLALLLFLVISLRPSYSIDSAELYSLNRISQQFEYGWKFDYDSCNTPSTHWECKDGHVTKLDLPSPGFAIALPQVEDIKYLTDIKLGEHIYIQHYIWYHFSKLNLTSLECKGECVGSLPDDWAKLLPKSLLKITMGSFIIPIPHSIFQTGVKTIKFRTSSGFVPKYPGVAACENQGDGFKWATTGPLTIELVKDYLAKDGVMKIKEYDITMGNATWRVAQMGERQEKCLRGPNGSEKTIEEEPYTQESISSTGAALPSEVAEHKKQDNPASTIMAPIYLCTIIFSFAMILVGQF</sequence>
<evidence type="ECO:0000256" key="2">
    <source>
        <dbReference type="SAM" id="Phobius"/>
    </source>
</evidence>
<dbReference type="AlphaFoldDB" id="F4PI39"/>
<feature type="chain" id="PRO_5003315261" evidence="3">
    <location>
        <begin position="21"/>
        <end position="297"/>
    </location>
</feature>
<reference evidence="5" key="1">
    <citation type="journal article" date="2011" name="Genome Res.">
        <title>Phylogeny-wide analysis of social amoeba genomes highlights ancient origins for complex intercellular communication.</title>
        <authorList>
            <person name="Heidel A.J."/>
            <person name="Lawal H.M."/>
            <person name="Felder M."/>
            <person name="Schilde C."/>
            <person name="Helps N.R."/>
            <person name="Tunggal B."/>
            <person name="Rivero F."/>
            <person name="John U."/>
            <person name="Schleicher M."/>
            <person name="Eichinger L."/>
            <person name="Platzer M."/>
            <person name="Noegel A.A."/>
            <person name="Schaap P."/>
            <person name="Gloeckner G."/>
        </authorList>
    </citation>
    <scope>NUCLEOTIDE SEQUENCE [LARGE SCALE GENOMIC DNA]</scope>
    <source>
        <strain evidence="5">SH3</strain>
    </source>
</reference>